<evidence type="ECO:0000256" key="1">
    <source>
        <dbReference type="ARBA" id="ARBA00022485"/>
    </source>
</evidence>
<gene>
    <name evidence="9" type="ORF">H8J70_01180</name>
</gene>
<sequence>MREKFLVTSRRDMEERGWDQLDFVYINGDAYVDHPGFAAAVIGRVLEARGYRVGIISQPDWHSAEPFKALGRPRLAALITAGNLDSMLSEKTAAKKIRNTDSYSPGGIAGKRPERATIVYANRMREAYKDVPIIIGGIEASLRRFAHYDYWSDKVRHSILLDSKADLLSYGMGEHSVVEIADALAEGKSVAEMYNIRGICYVTSHPPVTDKTVVCPSYEAVKADKLVFAQAFKQQYEEQDPFYGKILIQQSENRYVVQTPPALPLTTEEMDAIYELPFQRRWHPDYDAAGGVPALHEVQFSLTSHRGCFGHCHFCAITSHQGPIVQNRSHESLIREAQRMIRLPDFKGYIHDVGGPTANFRHPSCQKQLTAGVCRNRHCVGSEMCPNLDTSHADYLELLREIRKLPGVKKVFVRSGLRYDYVLADNNHKFVEELCRYHVSGQLKVAPEHVVKHVTDLMGKADVQAFLTFKKWFDEANEKIGKKQYLVPYFMSSHPGCTLKDAVALAEFLRDMHMQPEQVQDFIPTPGSLSTAMYYTGINPLTGEKVYVARRPEDKQMQRALMQYKNPANYDIVHKALCLCGRRDLIGYGPKCLIPPRRPGKRSEQGSRGRRPAAAAAKARPGRRAAGVPGNHDARRGPGKKARTNHSAFR</sequence>
<proteinExistence type="inferred from homology"/>
<feature type="compositionally biased region" description="Basic residues" evidence="7">
    <location>
        <begin position="637"/>
        <end position="650"/>
    </location>
</feature>
<keyword evidence="10" id="KW-1185">Reference proteome</keyword>
<dbReference type="Pfam" id="PF11842">
    <property type="entry name" value="DUF3362"/>
    <property type="match status" value="1"/>
</dbReference>
<dbReference type="InterPro" id="IPR013704">
    <property type="entry name" value="UPF0313_N"/>
</dbReference>
<dbReference type="PANTHER" id="PTHR32331">
    <property type="entry name" value="UPF0313 PROTEIN YGIQ"/>
    <property type="match status" value="1"/>
</dbReference>
<dbReference type="InterPro" id="IPR006638">
    <property type="entry name" value="Elp3/MiaA/NifB-like_rSAM"/>
</dbReference>
<dbReference type="SFLD" id="SFLDS00029">
    <property type="entry name" value="Radical_SAM"/>
    <property type="match status" value="1"/>
</dbReference>
<evidence type="ECO:0000256" key="7">
    <source>
        <dbReference type="SAM" id="MobiDB-lite"/>
    </source>
</evidence>
<feature type="region of interest" description="Disordered" evidence="7">
    <location>
        <begin position="591"/>
        <end position="650"/>
    </location>
</feature>
<keyword evidence="2 6" id="KW-0949">S-adenosyl-L-methionine</keyword>
<dbReference type="InterPro" id="IPR058240">
    <property type="entry name" value="rSAM_sf"/>
</dbReference>
<dbReference type="SUPFAM" id="SSF102114">
    <property type="entry name" value="Radical SAM enzymes"/>
    <property type="match status" value="1"/>
</dbReference>
<feature type="binding site" evidence="6">
    <location>
        <position position="312"/>
    </location>
    <ligand>
        <name>[4Fe-4S] cluster</name>
        <dbReference type="ChEBI" id="CHEBI:49883"/>
        <note>4Fe-4S-S-AdoMet</note>
    </ligand>
</feature>
<dbReference type="NCBIfam" id="TIGR03904">
    <property type="entry name" value="SAM_YgiQ"/>
    <property type="match status" value="1"/>
</dbReference>
<comment type="similarity">
    <text evidence="6">Belongs to the UPF0313 family.</text>
</comment>
<dbReference type="SFLD" id="SFLDG01082">
    <property type="entry name" value="B12-binding_domain_containing"/>
    <property type="match status" value="1"/>
</dbReference>
<reference evidence="9 10" key="1">
    <citation type="submission" date="2020-08" db="EMBL/GenBank/DDBJ databases">
        <authorList>
            <person name="Liu C."/>
            <person name="Sun Q."/>
        </authorList>
    </citation>
    <scope>NUCLEOTIDE SEQUENCE [LARGE SCALE GENOMIC DNA]</scope>
    <source>
        <strain evidence="9 10">NSJ-59</strain>
    </source>
</reference>
<dbReference type="SMART" id="SM00729">
    <property type="entry name" value="Elp3"/>
    <property type="match status" value="1"/>
</dbReference>
<keyword evidence="3 6" id="KW-0479">Metal-binding</keyword>
<dbReference type="Proteomes" id="UP000606870">
    <property type="component" value="Unassembled WGS sequence"/>
</dbReference>
<accession>A0ABR6VF54</accession>
<dbReference type="InterPro" id="IPR024560">
    <property type="entry name" value="UPF0313_C"/>
</dbReference>
<keyword evidence="1 6" id="KW-0004">4Fe-4S</keyword>
<evidence type="ECO:0000256" key="2">
    <source>
        <dbReference type="ARBA" id="ARBA00022691"/>
    </source>
</evidence>
<protein>
    <submittedName>
        <fullName evidence="9">YgiQ family radical SAM protein</fullName>
    </submittedName>
</protein>
<dbReference type="PROSITE" id="PS51918">
    <property type="entry name" value="RADICAL_SAM"/>
    <property type="match status" value="1"/>
</dbReference>
<dbReference type="EMBL" id="JACOGK010000002">
    <property type="protein sequence ID" value="MBC3535877.1"/>
    <property type="molecule type" value="Genomic_DNA"/>
</dbReference>
<feature type="domain" description="Radical SAM core" evidence="8">
    <location>
        <begin position="294"/>
        <end position="565"/>
    </location>
</feature>
<keyword evidence="5 6" id="KW-0411">Iron-sulfur</keyword>
<dbReference type="InterPro" id="IPR023404">
    <property type="entry name" value="rSAM_horseshoe"/>
</dbReference>
<evidence type="ECO:0000256" key="5">
    <source>
        <dbReference type="ARBA" id="ARBA00023014"/>
    </source>
</evidence>
<feature type="binding site" evidence="6">
    <location>
        <position position="315"/>
    </location>
    <ligand>
        <name>[4Fe-4S] cluster</name>
        <dbReference type="ChEBI" id="CHEBI:49883"/>
        <note>4Fe-4S-S-AdoMet</note>
    </ligand>
</feature>
<keyword evidence="4 6" id="KW-0408">Iron</keyword>
<name>A0ABR6VF54_9FIRM</name>
<comment type="caution">
    <text evidence="9">The sequence shown here is derived from an EMBL/GenBank/DDBJ whole genome shotgun (WGS) entry which is preliminary data.</text>
</comment>
<dbReference type="RefSeq" id="WP_186501930.1">
    <property type="nucleotide sequence ID" value="NZ_JACOGK010000002.1"/>
</dbReference>
<comment type="cofactor">
    <cofactor evidence="6">
        <name>[4Fe-4S] cluster</name>
        <dbReference type="ChEBI" id="CHEBI:49883"/>
    </cofactor>
    <text evidence="6">Binds 1 [4Fe-4S] cluster. The cluster is coordinated with 3 cysteines and an exchangeable S-adenosyl-L-methionine.</text>
</comment>
<evidence type="ECO:0000256" key="3">
    <source>
        <dbReference type="ARBA" id="ARBA00022723"/>
    </source>
</evidence>
<evidence type="ECO:0000256" key="6">
    <source>
        <dbReference type="HAMAP-Rule" id="MF_01251"/>
    </source>
</evidence>
<feature type="binding site" evidence="6">
    <location>
        <position position="308"/>
    </location>
    <ligand>
        <name>[4Fe-4S] cluster</name>
        <dbReference type="ChEBI" id="CHEBI:49883"/>
        <note>4Fe-4S-S-AdoMet</note>
    </ligand>
</feature>
<dbReference type="HAMAP" id="MF_01251">
    <property type="entry name" value="UPF0313"/>
    <property type="match status" value="1"/>
</dbReference>
<dbReference type="InterPro" id="IPR022946">
    <property type="entry name" value="UPF0313"/>
</dbReference>
<dbReference type="InterPro" id="IPR007197">
    <property type="entry name" value="rSAM"/>
</dbReference>
<feature type="compositionally biased region" description="Low complexity" evidence="7">
    <location>
        <begin position="612"/>
        <end position="630"/>
    </location>
</feature>
<organism evidence="9 10">
    <name type="scientific">Megasphaera hominis</name>
    <dbReference type="NCBI Taxonomy" id="159836"/>
    <lineage>
        <taxon>Bacteria</taxon>
        <taxon>Bacillati</taxon>
        <taxon>Bacillota</taxon>
        <taxon>Negativicutes</taxon>
        <taxon>Veillonellales</taxon>
        <taxon>Veillonellaceae</taxon>
        <taxon>Megasphaera</taxon>
    </lineage>
</organism>
<evidence type="ECO:0000313" key="9">
    <source>
        <dbReference type="EMBL" id="MBC3535877.1"/>
    </source>
</evidence>
<evidence type="ECO:0000256" key="4">
    <source>
        <dbReference type="ARBA" id="ARBA00023004"/>
    </source>
</evidence>
<evidence type="ECO:0000259" key="8">
    <source>
        <dbReference type="PROSITE" id="PS51918"/>
    </source>
</evidence>
<dbReference type="PANTHER" id="PTHR32331:SF0">
    <property type="entry name" value="UPF0313 PROTEIN YGIQ"/>
    <property type="match status" value="1"/>
</dbReference>
<evidence type="ECO:0000313" key="10">
    <source>
        <dbReference type="Proteomes" id="UP000606870"/>
    </source>
</evidence>
<dbReference type="Gene3D" id="3.80.30.20">
    <property type="entry name" value="tm_1862 like domain"/>
    <property type="match status" value="1"/>
</dbReference>
<dbReference type="Pfam" id="PF08497">
    <property type="entry name" value="Radical_SAM_N"/>
    <property type="match status" value="1"/>
</dbReference>
<dbReference type="SFLD" id="SFLDG01069">
    <property type="entry name" value="UPF0313"/>
    <property type="match status" value="1"/>
</dbReference>